<dbReference type="InterPro" id="IPR003646">
    <property type="entry name" value="SH3-like_bac-type"/>
</dbReference>
<feature type="domain" description="SH3b" evidence="1">
    <location>
        <begin position="352"/>
        <end position="411"/>
    </location>
</feature>
<protein>
    <recommendedName>
        <fullName evidence="1">SH3b domain-containing protein</fullName>
    </recommendedName>
</protein>
<keyword evidence="3" id="KW-1185">Reference proteome</keyword>
<comment type="caution">
    <text evidence="2">The sequence shown here is derived from an EMBL/GenBank/DDBJ whole genome shotgun (WGS) entry which is preliminary data.</text>
</comment>
<gene>
    <name evidence="2" type="ORF">T190607A01A_50172</name>
</gene>
<reference evidence="2 3" key="1">
    <citation type="submission" date="2024-05" db="EMBL/GenBank/DDBJ databases">
        <authorList>
            <person name="Duchaud E."/>
        </authorList>
    </citation>
    <scope>NUCLEOTIDE SEQUENCE [LARGE SCALE GENOMIC DNA]</scope>
    <source>
        <strain evidence="2">Ena-SAMPLE-TAB-13-05-2024-13:56:06:370-140302</strain>
    </source>
</reference>
<evidence type="ECO:0000313" key="3">
    <source>
        <dbReference type="Proteomes" id="UP001497416"/>
    </source>
</evidence>
<dbReference type="Pfam" id="PF08239">
    <property type="entry name" value="SH3_3"/>
    <property type="match status" value="1"/>
</dbReference>
<proteinExistence type="predicted"/>
<dbReference type="Gene3D" id="2.30.30.40">
    <property type="entry name" value="SH3 Domains"/>
    <property type="match status" value="1"/>
</dbReference>
<evidence type="ECO:0000313" key="2">
    <source>
        <dbReference type="EMBL" id="CAL2093275.1"/>
    </source>
</evidence>
<sequence>MKKCLMRFYVFFTLIFCLACIEKKQKILKTKIVEDKKIKIDSVKIKEQDSQSQIKKVINNSKLELNDFLKQRLFLIEKETDSSYQVGSFQIKSLLSRGSIYGWIKITNKNYTYLYASNAEYMKEIYNVKRIVRNVVSTEEDGSEGLDYNIQKANKFDNNILLIKDDSYETNSYHVVRESDIDSTYIFNSYKEKERQELIEEFGEEYEKFLVDEGIESYQHSPDYIYMKYVLKDCYKHGTFVENGCELITNLSFLCDSNVLKTSKKGKHVFIYNSSQSYKERVKRVYKDKDEYVVMSDMLPKVETYGNHSNFILKDRIIRIRKENDVWKAKESFGTEIIYKSLPMFYVNDKAGLNVRNKPSVKGDKITKLEYNEKVYVIDTLQNQVIGKLHGQWLEIKLAVGKGYIFSPYISISPNSKSPDE</sequence>
<evidence type="ECO:0000259" key="1">
    <source>
        <dbReference type="Pfam" id="PF08239"/>
    </source>
</evidence>
<dbReference type="Proteomes" id="UP001497416">
    <property type="component" value="Unassembled WGS sequence"/>
</dbReference>
<dbReference type="EMBL" id="CAXIXY010000007">
    <property type="protein sequence ID" value="CAL2093275.1"/>
    <property type="molecule type" value="Genomic_DNA"/>
</dbReference>
<organism evidence="2 3">
    <name type="scientific">Tenacibaculum platacis</name>
    <dbReference type="NCBI Taxonomy" id="3137852"/>
    <lineage>
        <taxon>Bacteria</taxon>
        <taxon>Pseudomonadati</taxon>
        <taxon>Bacteroidota</taxon>
        <taxon>Flavobacteriia</taxon>
        <taxon>Flavobacteriales</taxon>
        <taxon>Flavobacteriaceae</taxon>
        <taxon>Tenacibaculum</taxon>
    </lineage>
</organism>
<dbReference type="RefSeq" id="WP_348713579.1">
    <property type="nucleotide sequence ID" value="NZ_CAXIXY010000007.1"/>
</dbReference>
<accession>A0ABM9P602</accession>
<name>A0ABM9P602_9FLAO</name>